<dbReference type="GO" id="GO:0004497">
    <property type="term" value="F:monooxygenase activity"/>
    <property type="evidence" value="ECO:0007669"/>
    <property type="project" value="UniProtKB-KW"/>
</dbReference>
<reference evidence="5" key="1">
    <citation type="journal article" date="2019" name="Int. J. Syst. Evol. Microbiol.">
        <title>The Global Catalogue of Microorganisms (GCM) 10K type strain sequencing project: providing services to taxonomists for standard genome sequencing and annotation.</title>
        <authorList>
            <consortium name="The Broad Institute Genomics Platform"/>
            <consortium name="The Broad Institute Genome Sequencing Center for Infectious Disease"/>
            <person name="Wu L."/>
            <person name="Ma J."/>
        </authorList>
    </citation>
    <scope>NUCLEOTIDE SEQUENCE [LARGE SCALE GENOMIC DNA]</scope>
    <source>
        <strain evidence="5">JCM 17906</strain>
    </source>
</reference>
<keyword evidence="5" id="KW-1185">Reference proteome</keyword>
<dbReference type="Gene3D" id="3.50.50.60">
    <property type="entry name" value="FAD/NAD(P)-binding domain"/>
    <property type="match status" value="1"/>
</dbReference>
<dbReference type="InterPro" id="IPR036188">
    <property type="entry name" value="FAD/NAD-bd_sf"/>
</dbReference>
<dbReference type="InterPro" id="IPR002938">
    <property type="entry name" value="FAD-bd"/>
</dbReference>
<evidence type="ECO:0000313" key="4">
    <source>
        <dbReference type="EMBL" id="GAA4558835.1"/>
    </source>
</evidence>
<feature type="domain" description="FAD-binding" evidence="3">
    <location>
        <begin position="5"/>
        <end position="375"/>
    </location>
</feature>
<comment type="caution">
    <text evidence="4">The sequence shown here is derived from an EMBL/GenBank/DDBJ whole genome shotgun (WGS) entry which is preliminary data.</text>
</comment>
<dbReference type="PANTHER" id="PTHR43004:SF8">
    <property type="entry name" value="FAD-BINDING DOMAIN-CONTAINING PROTEIN-RELATED"/>
    <property type="match status" value="1"/>
</dbReference>
<protein>
    <submittedName>
        <fullName evidence="4">FAD-dependent monooxygenase</fullName>
    </submittedName>
</protein>
<dbReference type="Proteomes" id="UP001501598">
    <property type="component" value="Unassembled WGS sequence"/>
</dbReference>
<keyword evidence="2" id="KW-0274">FAD</keyword>
<keyword evidence="4" id="KW-0560">Oxidoreductase</keyword>
<organism evidence="4 5">
    <name type="scientific">Pseudonocardia xishanensis</name>
    <dbReference type="NCBI Taxonomy" id="630995"/>
    <lineage>
        <taxon>Bacteria</taxon>
        <taxon>Bacillati</taxon>
        <taxon>Actinomycetota</taxon>
        <taxon>Actinomycetes</taxon>
        <taxon>Pseudonocardiales</taxon>
        <taxon>Pseudonocardiaceae</taxon>
        <taxon>Pseudonocardia</taxon>
    </lineage>
</organism>
<evidence type="ECO:0000256" key="1">
    <source>
        <dbReference type="ARBA" id="ARBA00022630"/>
    </source>
</evidence>
<dbReference type="RefSeq" id="WP_345426996.1">
    <property type="nucleotide sequence ID" value="NZ_BAABGT010000115.1"/>
</dbReference>
<keyword evidence="1" id="KW-0285">Flavoprotein</keyword>
<dbReference type="PRINTS" id="PR00420">
    <property type="entry name" value="RNGMNOXGNASE"/>
</dbReference>
<name>A0ABP8S273_9PSEU</name>
<gene>
    <name evidence="4" type="ORF">GCM10023175_65750</name>
</gene>
<dbReference type="Gene3D" id="3.40.30.120">
    <property type="match status" value="1"/>
</dbReference>
<evidence type="ECO:0000256" key="2">
    <source>
        <dbReference type="ARBA" id="ARBA00022827"/>
    </source>
</evidence>
<dbReference type="Gene3D" id="3.30.9.10">
    <property type="entry name" value="D-Amino Acid Oxidase, subunit A, domain 2"/>
    <property type="match status" value="1"/>
</dbReference>
<sequence>MADIDVPVLIVGGGGCGLSASIFLSELGVESLLVERHDGTSHLPKAHYLNQRTMEVFRQYGIADSVYEAGAGLEKFGKVRWTTSLGGDGPLDAKILYTIDGFGGGKLFEPYMRDSACPSSNLPQIRLEPILKRHAEDRAPGRVRFGHELVALAEDGDGVTATVQDLSSGETYQVRARYVIGADGGKTVGEKIGVAMNGPGGLLDMVSCHFKADMSAYADETCLITWLLNPDGAGSWGSGAMVPMGPTWGKHSEEWNFIFAFGPDDPERFDEAAIVPRLKSLMKLPDLEIEVLRISHWVLEGVLAERYRVGRVFLAGDAAHRHPPTTGLGLNTAIQDSHNLAWKLAAVIKGQAAPSLLDSYEPERQAIGARNVDWAMFTFMNHMLIDAGMGLMPGQPAEANRAAMEAYFAETPMGATRRARAAEVIETQRMEFQAHDLEIGFRYDEGALVPDGTQPPPTDPMGTIYHPTTRPGHRLPHAWLERGGERVSTHDLVDRDGFVLLTDAAGQAWVAAAEAAAEKFGVTISTAVIGDGGDLADADGTWARLREVSDGGAVLIRPDNHVAYRATEPVADAHEALTRTVGSLLGH</sequence>
<dbReference type="EMBL" id="BAABGT010000115">
    <property type="protein sequence ID" value="GAA4558835.1"/>
    <property type="molecule type" value="Genomic_DNA"/>
</dbReference>
<dbReference type="InterPro" id="IPR050641">
    <property type="entry name" value="RIFMO-like"/>
</dbReference>
<keyword evidence="4" id="KW-0503">Monooxygenase</keyword>
<proteinExistence type="predicted"/>
<dbReference type="SUPFAM" id="SSF51905">
    <property type="entry name" value="FAD/NAD(P)-binding domain"/>
    <property type="match status" value="1"/>
</dbReference>
<dbReference type="Pfam" id="PF21274">
    <property type="entry name" value="Rng_hyd_C"/>
    <property type="match status" value="1"/>
</dbReference>
<evidence type="ECO:0000259" key="3">
    <source>
        <dbReference type="Pfam" id="PF01494"/>
    </source>
</evidence>
<dbReference type="Pfam" id="PF01494">
    <property type="entry name" value="FAD_binding_3"/>
    <property type="match status" value="1"/>
</dbReference>
<dbReference type="PANTHER" id="PTHR43004">
    <property type="entry name" value="TRK SYSTEM POTASSIUM UPTAKE PROTEIN"/>
    <property type="match status" value="1"/>
</dbReference>
<evidence type="ECO:0000313" key="5">
    <source>
        <dbReference type="Proteomes" id="UP001501598"/>
    </source>
</evidence>
<accession>A0ABP8S273</accession>